<feature type="chain" id="PRO_5015469355" description="Fucolectin tachylectin-4 pentraxin-1 domain-containing protein" evidence="1">
    <location>
        <begin position="31"/>
        <end position="194"/>
    </location>
</feature>
<dbReference type="InterPro" id="IPR051941">
    <property type="entry name" value="BG_Antigen-Binding_Lectin"/>
</dbReference>
<proteinExistence type="predicted"/>
<keyword evidence="3" id="KW-1185">Reference proteome</keyword>
<dbReference type="Gene3D" id="2.60.120.260">
    <property type="entry name" value="Galactose-binding domain-like"/>
    <property type="match status" value="1"/>
</dbReference>
<dbReference type="PANTHER" id="PTHR45713">
    <property type="entry name" value="FTP DOMAIN-CONTAINING PROTEIN"/>
    <property type="match status" value="1"/>
</dbReference>
<dbReference type="InterPro" id="IPR008979">
    <property type="entry name" value="Galactose-bd-like_sf"/>
</dbReference>
<dbReference type="AlphaFoldDB" id="A0A2T7NTE2"/>
<dbReference type="OrthoDB" id="6102375at2759"/>
<dbReference type="EMBL" id="PZQS01000009">
    <property type="protein sequence ID" value="PVD24450.1"/>
    <property type="molecule type" value="Genomic_DNA"/>
</dbReference>
<reference evidence="2 3" key="1">
    <citation type="submission" date="2018-04" db="EMBL/GenBank/DDBJ databases">
        <title>The genome of golden apple snail Pomacea canaliculata provides insight into stress tolerance and invasive adaptation.</title>
        <authorList>
            <person name="Liu C."/>
            <person name="Liu B."/>
            <person name="Ren Y."/>
            <person name="Zhang Y."/>
            <person name="Wang H."/>
            <person name="Li S."/>
            <person name="Jiang F."/>
            <person name="Yin L."/>
            <person name="Zhang G."/>
            <person name="Qian W."/>
            <person name="Fan W."/>
        </authorList>
    </citation>
    <scope>NUCLEOTIDE SEQUENCE [LARGE SCALE GENOMIC DNA]</scope>
    <source>
        <strain evidence="2">SZHN2017</strain>
        <tissue evidence="2">Muscle</tissue>
    </source>
</reference>
<sequence length="194" mass="21394">MDPQDGGHCQGERLWLWLWLALLLTSASVAVTVELPGGNGDFTKESIRCSNCTCQGPVQGSCGYQRNDSRDNLYNTRNVALGKPARASSLFNSTRFNAVSGPACLAVNGDRNTGFAPCNDFPHNPSCMHTAEDDREPYWEVDLCDLYNIASITVYWRDSVWWVDQDTSVGLCGGEGWDTCVGHYLDTNFHISVS</sequence>
<organism evidence="2 3">
    <name type="scientific">Pomacea canaliculata</name>
    <name type="common">Golden apple snail</name>
    <dbReference type="NCBI Taxonomy" id="400727"/>
    <lineage>
        <taxon>Eukaryota</taxon>
        <taxon>Metazoa</taxon>
        <taxon>Spiralia</taxon>
        <taxon>Lophotrochozoa</taxon>
        <taxon>Mollusca</taxon>
        <taxon>Gastropoda</taxon>
        <taxon>Caenogastropoda</taxon>
        <taxon>Architaenioglossa</taxon>
        <taxon>Ampullarioidea</taxon>
        <taxon>Ampullariidae</taxon>
        <taxon>Pomacea</taxon>
    </lineage>
</organism>
<feature type="signal peptide" evidence="1">
    <location>
        <begin position="1"/>
        <end position="30"/>
    </location>
</feature>
<keyword evidence="1" id="KW-0732">Signal</keyword>
<gene>
    <name evidence="2" type="ORF">C0Q70_14933</name>
</gene>
<accession>A0A2T7NTE2</accession>
<dbReference type="Pfam" id="PF22633">
    <property type="entry name" value="F5_F8_type_C_2"/>
    <property type="match status" value="1"/>
</dbReference>
<protein>
    <recommendedName>
        <fullName evidence="4">Fucolectin tachylectin-4 pentraxin-1 domain-containing protein</fullName>
    </recommendedName>
</protein>
<dbReference type="Proteomes" id="UP000245119">
    <property type="component" value="Linkage Group LG9"/>
</dbReference>
<evidence type="ECO:0000256" key="1">
    <source>
        <dbReference type="SAM" id="SignalP"/>
    </source>
</evidence>
<comment type="caution">
    <text evidence="2">The sequence shown here is derived from an EMBL/GenBank/DDBJ whole genome shotgun (WGS) entry which is preliminary data.</text>
</comment>
<name>A0A2T7NTE2_POMCA</name>
<evidence type="ECO:0000313" key="2">
    <source>
        <dbReference type="EMBL" id="PVD24450.1"/>
    </source>
</evidence>
<evidence type="ECO:0000313" key="3">
    <source>
        <dbReference type="Proteomes" id="UP000245119"/>
    </source>
</evidence>
<dbReference type="PANTHER" id="PTHR45713:SF6">
    <property type="entry name" value="F5_8 TYPE C DOMAIN-CONTAINING PROTEIN"/>
    <property type="match status" value="1"/>
</dbReference>
<evidence type="ECO:0008006" key="4">
    <source>
        <dbReference type="Google" id="ProtNLM"/>
    </source>
</evidence>
<dbReference type="SUPFAM" id="SSF49785">
    <property type="entry name" value="Galactose-binding domain-like"/>
    <property type="match status" value="1"/>
</dbReference>